<comment type="similarity">
    <text evidence="1 2">Belongs to the flagella basal body rod proteins family.</text>
</comment>
<evidence type="ECO:0000256" key="1">
    <source>
        <dbReference type="ARBA" id="ARBA00009677"/>
    </source>
</evidence>
<dbReference type="PANTHER" id="PTHR30435">
    <property type="entry name" value="FLAGELLAR PROTEIN"/>
    <property type="match status" value="1"/>
</dbReference>
<dbReference type="NCBIfam" id="TIGR03506">
    <property type="entry name" value="FlgEFG_subfam"/>
    <property type="match status" value="1"/>
</dbReference>
<organism evidence="6 7">
    <name type="scientific">Lysinibacillus alkalisoli</name>
    <dbReference type="NCBI Taxonomy" id="1911548"/>
    <lineage>
        <taxon>Bacteria</taxon>
        <taxon>Bacillati</taxon>
        <taxon>Bacillota</taxon>
        <taxon>Bacilli</taxon>
        <taxon>Bacillales</taxon>
        <taxon>Bacillaceae</taxon>
        <taxon>Lysinibacillus</taxon>
    </lineage>
</organism>
<dbReference type="AlphaFoldDB" id="A0A917D5I6"/>
<dbReference type="Pfam" id="PF06429">
    <property type="entry name" value="Flg_bbr_C"/>
    <property type="match status" value="1"/>
</dbReference>
<feature type="domain" description="Flagellar basal body rod protein N-terminal" evidence="3">
    <location>
        <begin position="5"/>
        <end position="35"/>
    </location>
</feature>
<reference evidence="6" key="2">
    <citation type="submission" date="2020-09" db="EMBL/GenBank/DDBJ databases">
        <authorList>
            <person name="Sun Q."/>
            <person name="Zhou Y."/>
        </authorList>
    </citation>
    <scope>NUCLEOTIDE SEQUENCE</scope>
    <source>
        <strain evidence="6">CGMCC 1.15760</strain>
    </source>
</reference>
<evidence type="ECO:0000313" key="7">
    <source>
        <dbReference type="Proteomes" id="UP000616608"/>
    </source>
</evidence>
<comment type="subcellular location">
    <subcellularLocation>
        <location evidence="2">Bacterial flagellum basal body</location>
    </subcellularLocation>
</comment>
<evidence type="ECO:0000259" key="4">
    <source>
        <dbReference type="Pfam" id="PF06429"/>
    </source>
</evidence>
<proteinExistence type="inferred from homology"/>
<reference evidence="6" key="1">
    <citation type="journal article" date="2014" name="Int. J. Syst. Evol. Microbiol.">
        <title>Complete genome sequence of Corynebacterium casei LMG S-19264T (=DSM 44701T), isolated from a smear-ripened cheese.</title>
        <authorList>
            <consortium name="US DOE Joint Genome Institute (JGI-PGF)"/>
            <person name="Walter F."/>
            <person name="Albersmeier A."/>
            <person name="Kalinowski J."/>
            <person name="Ruckert C."/>
        </authorList>
    </citation>
    <scope>NUCLEOTIDE SEQUENCE</scope>
    <source>
        <strain evidence="6">CGMCC 1.15760</strain>
    </source>
</reference>
<comment type="caution">
    <text evidence="6">The sequence shown here is derived from an EMBL/GenBank/DDBJ whole genome shotgun (WGS) entry which is preliminary data.</text>
</comment>
<sequence length="282" mass="30937">MLRTMLTATNTMGELQNQLDNIGSNLANMTTEGYKSRDAKFQELLYQQYNNDKLDRAPRQTPAGIRYGVGAHLGQIQFNQKQGALKTTDRDLDFAFTSPKQYFTVLMPDGNGTKEVYTRQGNFYISPLANGGGMLVNGDGYPVADSNGNPITFPNAQLVKEVSLSQQGALAIKYSDGTTLGQPIDIAVTRFNKPQFMEHVSGTYFALPNNMNELGVTEADILTPLRGAGRNEVGLQQGAMEMSNVDVGKETTELIQTQRAYQFNARAVTMADQMLGLINGIR</sequence>
<dbReference type="PANTHER" id="PTHR30435:SF19">
    <property type="entry name" value="FLAGELLAR BASAL-BODY ROD PROTEIN FLGG"/>
    <property type="match status" value="1"/>
</dbReference>
<evidence type="ECO:0000313" key="6">
    <source>
        <dbReference type="EMBL" id="GGG12667.1"/>
    </source>
</evidence>
<dbReference type="InterPro" id="IPR053967">
    <property type="entry name" value="LlgE_F_G-like_D1"/>
</dbReference>
<dbReference type="GO" id="GO:0009425">
    <property type="term" value="C:bacterial-type flagellum basal body"/>
    <property type="evidence" value="ECO:0007669"/>
    <property type="project" value="UniProtKB-SubCell"/>
</dbReference>
<keyword evidence="6" id="KW-0966">Cell projection</keyword>
<dbReference type="EMBL" id="BMJT01000001">
    <property type="protein sequence ID" value="GGG12667.1"/>
    <property type="molecule type" value="Genomic_DNA"/>
</dbReference>
<dbReference type="Pfam" id="PF00460">
    <property type="entry name" value="Flg_bb_rod"/>
    <property type="match status" value="1"/>
</dbReference>
<dbReference type="InterPro" id="IPR037925">
    <property type="entry name" value="FlgE/F/G-like"/>
</dbReference>
<keyword evidence="7" id="KW-1185">Reference proteome</keyword>
<dbReference type="RefSeq" id="WP_188613313.1">
    <property type="nucleotide sequence ID" value="NZ_BMJT01000001.1"/>
</dbReference>
<dbReference type="Proteomes" id="UP000616608">
    <property type="component" value="Unassembled WGS sequence"/>
</dbReference>
<dbReference type="GO" id="GO:0071978">
    <property type="term" value="P:bacterial-type flagellum-dependent swarming motility"/>
    <property type="evidence" value="ECO:0007669"/>
    <property type="project" value="TreeGrafter"/>
</dbReference>
<keyword evidence="6" id="KW-0969">Cilium</keyword>
<evidence type="ECO:0000259" key="3">
    <source>
        <dbReference type="Pfam" id="PF00460"/>
    </source>
</evidence>
<evidence type="ECO:0000259" key="5">
    <source>
        <dbReference type="Pfam" id="PF22692"/>
    </source>
</evidence>
<keyword evidence="6" id="KW-0282">Flagellum</keyword>
<dbReference type="InterPro" id="IPR010930">
    <property type="entry name" value="Flg_bb/hook_C_dom"/>
</dbReference>
<feature type="domain" description="Flagellar hook protein FlgE/F/G-like D1" evidence="5">
    <location>
        <begin position="102"/>
        <end position="170"/>
    </location>
</feature>
<dbReference type="InterPro" id="IPR001444">
    <property type="entry name" value="Flag_bb_rod_N"/>
</dbReference>
<feature type="domain" description="Flagellar basal-body/hook protein C-terminal" evidence="4">
    <location>
        <begin position="236"/>
        <end position="279"/>
    </location>
</feature>
<name>A0A917D5I6_9BACI</name>
<dbReference type="InterPro" id="IPR020013">
    <property type="entry name" value="Flagellar_FlgE/F/G"/>
</dbReference>
<dbReference type="Pfam" id="PF22692">
    <property type="entry name" value="LlgE_F_G_D1"/>
    <property type="match status" value="1"/>
</dbReference>
<gene>
    <name evidence="6" type="primary">flhP</name>
    <name evidence="6" type="ORF">GCM10007425_03770</name>
</gene>
<dbReference type="SUPFAM" id="SSF117143">
    <property type="entry name" value="Flagellar hook protein flgE"/>
    <property type="match status" value="1"/>
</dbReference>
<evidence type="ECO:0000256" key="2">
    <source>
        <dbReference type="RuleBase" id="RU362116"/>
    </source>
</evidence>
<protein>
    <submittedName>
        <fullName evidence="6">Flagellar hook-basal body complex protein FlhP</fullName>
    </submittedName>
</protein>
<accession>A0A917D5I6</accession>
<keyword evidence="2" id="KW-0975">Bacterial flagellum</keyword>